<feature type="region of interest" description="Disordered" evidence="1">
    <location>
        <begin position="98"/>
        <end position="117"/>
    </location>
</feature>
<proteinExistence type="predicted"/>
<dbReference type="Proteomes" id="UP000198287">
    <property type="component" value="Unassembled WGS sequence"/>
</dbReference>
<dbReference type="STRING" id="158441.A0A226DKA3"/>
<dbReference type="InterPro" id="IPR043502">
    <property type="entry name" value="DNA/RNA_pol_sf"/>
</dbReference>
<dbReference type="InterPro" id="IPR036397">
    <property type="entry name" value="RNaseH_sf"/>
</dbReference>
<evidence type="ECO:0000313" key="3">
    <source>
        <dbReference type="EMBL" id="OXA45284.1"/>
    </source>
</evidence>
<evidence type="ECO:0000256" key="1">
    <source>
        <dbReference type="SAM" id="MobiDB-lite"/>
    </source>
</evidence>
<keyword evidence="4" id="KW-1185">Reference proteome</keyword>
<sequence>MAPTNLDKAVHDRDSTKSQIAMLQDELKENDINPLTEHEVTHNLAMTKTLQVELIEIHKRIIHTAPADIAPHEIACQELFRRTNKLLGSFTGLKMSFPTSSTTTSGSTSSSSSAHSTDIRLPRLELPSFDGTLQDWVPFRDMFITAVHGNTNLSKSQKLTYLKSLLRGEANRSVSSIIISDANYDMAWQQLQDRYQNDRELLFAVMRRFDNQPVVTAQSASSLRQLADISRESIRYLTVLSLPTDQWDAILLFYVIKKLDSYSKELWEQSLNNTSIPTLKSLFEFIEQRARALSASGASSRPQTRSQTSGSAKPSNKHQSYHQNAKPGRKCLFCQDQHHSIFKCQTFMGWTVQQRVEAVRKNNLCNNCLGEHSAAQCTCTKVCKTCGRKHHTLIHFTKSDSTSSSSSTNPSVEEKEPRAQTFHTIHSPPTTEEPPAFDSVLATSIVMVPDHKHQNQPCRIFIDQGSNTHYVTESFVRTLRAPRIEYFAESTGLGDEPVSSSSGYIKVTVCSRFDPSISFEIKALIVKKISSFLPLISYDPSRWSHLQGLELADPSWYKPQKIDMLLGAELFFAILKDGKKTGPSGSPIAINTDFGWIIGGGSHLSSSSGPRHQPYSTQAINICPRDQSASIQELTNQTLRKFWEIEEVPSVRLLTKEEDCQKHFSSTHSRDENGRFIVHLPFKSPCPTRGPSMKIATKRLHYLERRLQNQPTYRQEYNHFMKEYESLGHMVEVPPLEVDSNKVCYIPHHCVTKDSSTTTKFRVVFDASAKTANGVSLNDTLMVGPTVQDSLVDILIRFRLHKIAFTADIANMYRQIKVSEADTEVQRILWREDPSQPIKHFKLNTVTYGTAPAPHLAVSAVQELADIHKESLPLASAIARRDMYMDDLMSGEPSVSLALESQSQLLQLMTQAGFDLRKWSSNSQEVLDALPPESRETQSLLSLDPDAAIKTLGICWSPQTDHFRFHINSSPNSNPASKRKVLSDIAKLFDPIGWLAPVIITAKILMQSLWKEDLQWDEPLPDSFQQQWNHFQTDLKDLESLHIPRHFFTGSQIVCPSLNRSEKTPHHFSLVGFCDASEKAYAAVVYLCAYSTTGQSSLSLVTSKTRVAPAKQVSPSPGTLCAWTDSTVVLAWIRSHPSRWQTFVANRITKIQAQIPPESWSHVRGENNPADCASRGTTATSLINHPLWWHGPHWLTSGIPVINPVLIDPNQVCEEERRTVHCHSTFTKPATELLEKFSSLTKLIWVTAYLFRFTQRCRVKGIQPKKVNPNFSSPLTHSELNQSLTHWIKVITTTTIYPRSTSVTKEVGGRLKNSQVSPDQRNPILLPRHGQLTQLIIQSHHITNLHAGQQLLLATLQRRFWIIRARDAVRQQIRRCVVCIRHKAETQQQIMADLPSFRVTPARAFLKRGVDYAGPFQIRPLQPRSKVTLKAWLAVFVCCTTRAIHFELVSSLSTEVFMAALRRFISRRGKPTDIYSDNGTNFVGANREMKEMLQLIQSNNHNVQISNQLSSEGVQWHFNPASSPHFGGLWEAGVKSIKYHLRRIMGSQRWTFEMLSTALAQIEAILNSRPLTPVSSSPEDLDALTPGHFLIGAPRTSIPEPNFSEININRLSLWQHIQKLTQHFWKRWTSEYLTRLQQRPKWMSGDRKIREGDMVIIKEDNLPPLQWKLARVLHLHPGADSIVRVVTLKTATGNFKRPVELHERADVYRVASKIEYLYLNRRRTAGVIALLVLRMNPDSDGANPKLIPHSDSESKLVNPKKQEVQLGLGMRIPESNPT</sequence>
<evidence type="ECO:0000259" key="2">
    <source>
        <dbReference type="PROSITE" id="PS50994"/>
    </source>
</evidence>
<dbReference type="Pfam" id="PF18701">
    <property type="entry name" value="DUF5641"/>
    <property type="match status" value="1"/>
</dbReference>
<feature type="compositionally biased region" description="Polar residues" evidence="1">
    <location>
        <begin position="302"/>
        <end position="314"/>
    </location>
</feature>
<dbReference type="InterPro" id="IPR005312">
    <property type="entry name" value="DUF1759"/>
</dbReference>
<organism evidence="3 4">
    <name type="scientific">Folsomia candida</name>
    <name type="common">Springtail</name>
    <dbReference type="NCBI Taxonomy" id="158441"/>
    <lineage>
        <taxon>Eukaryota</taxon>
        <taxon>Metazoa</taxon>
        <taxon>Ecdysozoa</taxon>
        <taxon>Arthropoda</taxon>
        <taxon>Hexapoda</taxon>
        <taxon>Collembola</taxon>
        <taxon>Entomobryomorpha</taxon>
        <taxon>Isotomoidea</taxon>
        <taxon>Isotomidae</taxon>
        <taxon>Proisotominae</taxon>
        <taxon>Folsomia</taxon>
    </lineage>
</organism>
<dbReference type="PROSITE" id="PS50994">
    <property type="entry name" value="INTEGRASE"/>
    <property type="match status" value="1"/>
</dbReference>
<dbReference type="OrthoDB" id="7763418at2759"/>
<reference evidence="3 4" key="1">
    <citation type="submission" date="2015-12" db="EMBL/GenBank/DDBJ databases">
        <title>The genome of Folsomia candida.</title>
        <authorList>
            <person name="Faddeeva A."/>
            <person name="Derks M.F."/>
            <person name="Anvar Y."/>
            <person name="Smit S."/>
            <person name="Van Straalen N."/>
            <person name="Roelofs D."/>
        </authorList>
    </citation>
    <scope>NUCLEOTIDE SEQUENCE [LARGE SCALE GENOMIC DNA]</scope>
    <source>
        <strain evidence="3 4">VU population</strain>
        <tissue evidence="3">Whole body</tissue>
    </source>
</reference>
<feature type="region of interest" description="Disordered" evidence="1">
    <location>
        <begin position="294"/>
        <end position="323"/>
    </location>
</feature>
<dbReference type="InterPro" id="IPR008042">
    <property type="entry name" value="Retrotrans_Pao"/>
</dbReference>
<gene>
    <name evidence="3" type="ORF">Fcan01_19893</name>
</gene>
<dbReference type="InterPro" id="IPR001584">
    <property type="entry name" value="Integrase_cat-core"/>
</dbReference>
<dbReference type="GO" id="GO:0042575">
    <property type="term" value="C:DNA polymerase complex"/>
    <property type="evidence" value="ECO:0007669"/>
    <property type="project" value="UniProtKB-ARBA"/>
</dbReference>
<protein>
    <submittedName>
        <fullName evidence="3">Pro-Pol polyprotein</fullName>
    </submittedName>
</protein>
<dbReference type="Gene3D" id="3.30.420.10">
    <property type="entry name" value="Ribonuclease H-like superfamily/Ribonuclease H"/>
    <property type="match status" value="1"/>
</dbReference>
<dbReference type="InterPro" id="IPR040676">
    <property type="entry name" value="DUF5641"/>
</dbReference>
<name>A0A226DKA3_FOLCA</name>
<dbReference type="InterPro" id="IPR012337">
    <property type="entry name" value="RNaseH-like_sf"/>
</dbReference>
<feature type="domain" description="Integrase catalytic" evidence="2">
    <location>
        <begin position="1397"/>
        <end position="1594"/>
    </location>
</feature>
<feature type="compositionally biased region" description="Low complexity" evidence="1">
    <location>
        <begin position="399"/>
        <end position="411"/>
    </location>
</feature>
<dbReference type="Pfam" id="PF03564">
    <property type="entry name" value="DUF1759"/>
    <property type="match status" value="1"/>
</dbReference>
<dbReference type="GO" id="GO:0071897">
    <property type="term" value="P:DNA biosynthetic process"/>
    <property type="evidence" value="ECO:0007669"/>
    <property type="project" value="UniProtKB-ARBA"/>
</dbReference>
<dbReference type="OMA" id="AINICPR"/>
<dbReference type="GO" id="GO:0015074">
    <property type="term" value="P:DNA integration"/>
    <property type="evidence" value="ECO:0007669"/>
    <property type="project" value="InterPro"/>
</dbReference>
<dbReference type="SUPFAM" id="SSF53098">
    <property type="entry name" value="Ribonuclease H-like"/>
    <property type="match status" value="1"/>
</dbReference>
<dbReference type="PANTHER" id="PTHR47331">
    <property type="entry name" value="PHD-TYPE DOMAIN-CONTAINING PROTEIN"/>
    <property type="match status" value="1"/>
</dbReference>
<dbReference type="EMBL" id="LNIX01000018">
    <property type="protein sequence ID" value="OXA45284.1"/>
    <property type="molecule type" value="Genomic_DNA"/>
</dbReference>
<feature type="compositionally biased region" description="Low complexity" evidence="1">
    <location>
        <begin position="99"/>
        <end position="116"/>
    </location>
</feature>
<dbReference type="CDD" id="cd01644">
    <property type="entry name" value="RT_pepA17"/>
    <property type="match status" value="1"/>
</dbReference>
<dbReference type="InterPro" id="IPR041588">
    <property type="entry name" value="Integrase_H2C2"/>
</dbReference>
<dbReference type="SUPFAM" id="SSF56672">
    <property type="entry name" value="DNA/RNA polymerases"/>
    <property type="match status" value="1"/>
</dbReference>
<dbReference type="PANTHER" id="PTHR47331:SF1">
    <property type="entry name" value="GAG-LIKE PROTEIN"/>
    <property type="match status" value="1"/>
</dbReference>
<dbReference type="Pfam" id="PF17921">
    <property type="entry name" value="Integrase_H2C2"/>
    <property type="match status" value="1"/>
</dbReference>
<feature type="region of interest" description="Disordered" evidence="1">
    <location>
        <begin position="397"/>
        <end position="418"/>
    </location>
</feature>
<evidence type="ECO:0000313" key="4">
    <source>
        <dbReference type="Proteomes" id="UP000198287"/>
    </source>
</evidence>
<dbReference type="Pfam" id="PF05380">
    <property type="entry name" value="Peptidase_A17"/>
    <property type="match status" value="1"/>
</dbReference>
<feature type="region of interest" description="Disordered" evidence="1">
    <location>
        <begin position="1741"/>
        <end position="1760"/>
    </location>
</feature>
<dbReference type="GO" id="GO:0003676">
    <property type="term" value="F:nucleic acid binding"/>
    <property type="evidence" value="ECO:0007669"/>
    <property type="project" value="InterPro"/>
</dbReference>
<comment type="caution">
    <text evidence="3">The sequence shown here is derived from an EMBL/GenBank/DDBJ whole genome shotgun (WGS) entry which is preliminary data.</text>
</comment>
<accession>A0A226DKA3</accession>